<keyword evidence="2" id="KW-1185">Reference proteome</keyword>
<comment type="caution">
    <text evidence="1">The sequence shown here is derived from an EMBL/GenBank/DDBJ whole genome shotgun (WGS) entry which is preliminary data.</text>
</comment>
<dbReference type="EMBL" id="SDMP01000018">
    <property type="protein sequence ID" value="RYQ96794.1"/>
    <property type="molecule type" value="Genomic_DNA"/>
</dbReference>
<accession>A0A444Y4D4</accession>
<name>A0A444Y4D4_ARAHY</name>
<organism evidence="1 2">
    <name type="scientific">Arachis hypogaea</name>
    <name type="common">Peanut</name>
    <dbReference type="NCBI Taxonomy" id="3818"/>
    <lineage>
        <taxon>Eukaryota</taxon>
        <taxon>Viridiplantae</taxon>
        <taxon>Streptophyta</taxon>
        <taxon>Embryophyta</taxon>
        <taxon>Tracheophyta</taxon>
        <taxon>Spermatophyta</taxon>
        <taxon>Magnoliopsida</taxon>
        <taxon>eudicotyledons</taxon>
        <taxon>Gunneridae</taxon>
        <taxon>Pentapetalae</taxon>
        <taxon>rosids</taxon>
        <taxon>fabids</taxon>
        <taxon>Fabales</taxon>
        <taxon>Fabaceae</taxon>
        <taxon>Papilionoideae</taxon>
        <taxon>50 kb inversion clade</taxon>
        <taxon>dalbergioids sensu lato</taxon>
        <taxon>Dalbergieae</taxon>
        <taxon>Pterocarpus clade</taxon>
        <taxon>Arachis</taxon>
    </lineage>
</organism>
<dbReference type="PANTHER" id="PTHR46328">
    <property type="entry name" value="FAR-RED IMPAIRED RESPONSIVE (FAR1) FAMILY PROTEIN-RELATED"/>
    <property type="match status" value="1"/>
</dbReference>
<reference evidence="1 2" key="1">
    <citation type="submission" date="2019-01" db="EMBL/GenBank/DDBJ databases">
        <title>Sequencing of cultivated peanut Arachis hypogaea provides insights into genome evolution and oil improvement.</title>
        <authorList>
            <person name="Chen X."/>
        </authorList>
    </citation>
    <scope>NUCLEOTIDE SEQUENCE [LARGE SCALE GENOMIC DNA]</scope>
    <source>
        <strain evidence="2">cv. Fuhuasheng</strain>
        <tissue evidence="1">Leaves</tissue>
    </source>
</reference>
<proteinExistence type="predicted"/>
<dbReference type="Proteomes" id="UP000289738">
    <property type="component" value="Chromosome B08"/>
</dbReference>
<dbReference type="AlphaFoldDB" id="A0A444Y4D4"/>
<evidence type="ECO:0000313" key="2">
    <source>
        <dbReference type="Proteomes" id="UP000289738"/>
    </source>
</evidence>
<evidence type="ECO:0000313" key="1">
    <source>
        <dbReference type="EMBL" id="RYQ96794.1"/>
    </source>
</evidence>
<protein>
    <recommendedName>
        <fullName evidence="3">FAR1 domain-containing protein</fullName>
    </recommendedName>
</protein>
<evidence type="ECO:0008006" key="3">
    <source>
        <dbReference type="Google" id="ProtNLM"/>
    </source>
</evidence>
<dbReference type="PANTHER" id="PTHR46328:SF27">
    <property type="entry name" value="OS12G0287500 PROTEIN"/>
    <property type="match status" value="1"/>
</dbReference>
<gene>
    <name evidence="1" type="ORF">Ahy_B08g092669</name>
</gene>
<sequence>MASLFISQRGLLFQLNSYWKWNSTAHINGHLIFRFTVQTSYVVDEKFVPKVGMIFKTLEEAAKFYKHYSKLAGFSTKIRNTTQDGDKIKNQLIVCSREGRAVRGSAYMDSGLLGSPLLGRDEKHAKEREYAFIFQQVHHSEQLLETICEAIRQLPSKQRENSMLQIFTL</sequence>